<dbReference type="EMBL" id="PDSG01000008">
    <property type="protein sequence ID" value="PIE20379.1"/>
    <property type="molecule type" value="Genomic_DNA"/>
</dbReference>
<organism evidence="6 7">
    <name type="scientific">Neptuniibacter caesariensis</name>
    <dbReference type="NCBI Taxonomy" id="207954"/>
    <lineage>
        <taxon>Bacteria</taxon>
        <taxon>Pseudomonadati</taxon>
        <taxon>Pseudomonadota</taxon>
        <taxon>Gammaproteobacteria</taxon>
        <taxon>Oceanospirillales</taxon>
        <taxon>Oceanospirillaceae</taxon>
        <taxon>Neptuniibacter</taxon>
    </lineage>
</organism>
<dbReference type="InterPro" id="IPR009057">
    <property type="entry name" value="Homeodomain-like_sf"/>
</dbReference>
<dbReference type="AlphaFoldDB" id="A0A2G6JD14"/>
<reference evidence="6 7" key="1">
    <citation type="submission" date="2017-10" db="EMBL/GenBank/DDBJ databases">
        <title>Novel microbial diversity and functional potential in the marine mammal oral microbiome.</title>
        <authorList>
            <person name="Dudek N.K."/>
            <person name="Sun C.L."/>
            <person name="Burstein D."/>
            <person name="Kantor R.S."/>
            <person name="Aliaga Goltsman D.S."/>
            <person name="Bik E.M."/>
            <person name="Thomas B.C."/>
            <person name="Banfield J.F."/>
            <person name="Relman D.A."/>
        </authorList>
    </citation>
    <scope>NUCLEOTIDE SEQUENCE [LARGE SCALE GENOMIC DNA]</scope>
    <source>
        <strain evidence="6">DOLJORAL78_49_30</strain>
    </source>
</reference>
<evidence type="ECO:0000259" key="5">
    <source>
        <dbReference type="PROSITE" id="PS50977"/>
    </source>
</evidence>
<dbReference type="Pfam" id="PF00440">
    <property type="entry name" value="TetR_N"/>
    <property type="match status" value="1"/>
</dbReference>
<dbReference type="PROSITE" id="PS50977">
    <property type="entry name" value="HTH_TETR_2"/>
    <property type="match status" value="1"/>
</dbReference>
<dbReference type="PANTHER" id="PTHR30055:SF234">
    <property type="entry name" value="HTH-TYPE TRANSCRIPTIONAL REGULATOR BETI"/>
    <property type="match status" value="1"/>
</dbReference>
<evidence type="ECO:0000313" key="6">
    <source>
        <dbReference type="EMBL" id="PIE20379.1"/>
    </source>
</evidence>
<dbReference type="Proteomes" id="UP000242733">
    <property type="component" value="Unassembled WGS sequence"/>
</dbReference>
<protein>
    <recommendedName>
        <fullName evidence="5">HTH tetR-type domain-containing protein</fullName>
    </recommendedName>
</protein>
<keyword evidence="1" id="KW-0805">Transcription regulation</keyword>
<dbReference type="PRINTS" id="PR00455">
    <property type="entry name" value="HTHTETR"/>
</dbReference>
<dbReference type="Gene3D" id="1.10.357.10">
    <property type="entry name" value="Tetracycline Repressor, domain 2"/>
    <property type="match status" value="1"/>
</dbReference>
<feature type="domain" description="HTH tetR-type" evidence="5">
    <location>
        <begin position="10"/>
        <end position="70"/>
    </location>
</feature>
<dbReference type="PANTHER" id="PTHR30055">
    <property type="entry name" value="HTH-TYPE TRANSCRIPTIONAL REGULATOR RUTR"/>
    <property type="match status" value="1"/>
</dbReference>
<accession>A0A2G6JD14</accession>
<dbReference type="SUPFAM" id="SSF46689">
    <property type="entry name" value="Homeodomain-like"/>
    <property type="match status" value="1"/>
</dbReference>
<dbReference type="InterPro" id="IPR001647">
    <property type="entry name" value="HTH_TetR"/>
</dbReference>
<evidence type="ECO:0000256" key="4">
    <source>
        <dbReference type="PROSITE-ProRule" id="PRU00335"/>
    </source>
</evidence>
<comment type="caution">
    <text evidence="6">The sequence shown here is derived from an EMBL/GenBank/DDBJ whole genome shotgun (WGS) entry which is preliminary data.</text>
</comment>
<feature type="DNA-binding region" description="H-T-H motif" evidence="4">
    <location>
        <begin position="33"/>
        <end position="52"/>
    </location>
</feature>
<dbReference type="InterPro" id="IPR050109">
    <property type="entry name" value="HTH-type_TetR-like_transc_reg"/>
</dbReference>
<sequence length="207" mass="23423">MPRRTKEEAEQTRQLLLATALRMFAEQGIARTSLKDIAAEAGLTHGALYWHFKNRTDLVAALYDECRFPIDELFLDQLQAARQDALASLAGFIEDWCQLILTDDQAGRIWSVFHYNTQHDPELIALMPLIEEEHQEWLSLLAKIIKKARKQKQIPYPRKGKTDPLPGAALSVVMGVVSCLKSTRGLAARKKQIRATVHSFVYGLNPD</sequence>
<evidence type="ECO:0000313" key="7">
    <source>
        <dbReference type="Proteomes" id="UP000242733"/>
    </source>
</evidence>
<evidence type="ECO:0000256" key="2">
    <source>
        <dbReference type="ARBA" id="ARBA00023125"/>
    </source>
</evidence>
<evidence type="ECO:0000256" key="3">
    <source>
        <dbReference type="ARBA" id="ARBA00023163"/>
    </source>
</evidence>
<gene>
    <name evidence="6" type="ORF">CSA61_02270</name>
</gene>
<evidence type="ECO:0000256" key="1">
    <source>
        <dbReference type="ARBA" id="ARBA00023015"/>
    </source>
</evidence>
<keyword evidence="2 4" id="KW-0238">DNA-binding</keyword>
<dbReference type="GO" id="GO:0003700">
    <property type="term" value="F:DNA-binding transcription factor activity"/>
    <property type="evidence" value="ECO:0007669"/>
    <property type="project" value="TreeGrafter"/>
</dbReference>
<proteinExistence type="predicted"/>
<name>A0A2G6JD14_NEPCE</name>
<dbReference type="GO" id="GO:0000976">
    <property type="term" value="F:transcription cis-regulatory region binding"/>
    <property type="evidence" value="ECO:0007669"/>
    <property type="project" value="TreeGrafter"/>
</dbReference>
<keyword evidence="3" id="KW-0804">Transcription</keyword>